<protein>
    <recommendedName>
        <fullName evidence="7">Protein-methionine-sulfoxide reductase heme-binding subunit MsrQ</fullName>
    </recommendedName>
    <alternativeName>
        <fullName evidence="7">Flavocytochrome MsrQ</fullName>
    </alternativeName>
</protein>
<evidence type="ECO:0000256" key="4">
    <source>
        <dbReference type="ARBA" id="ARBA00022989"/>
    </source>
</evidence>
<dbReference type="PANTHER" id="PTHR36964:SF1">
    <property type="entry name" value="PROTEIN-METHIONINE-SULFOXIDE REDUCTASE HEME-BINDING SUBUNIT MSRQ"/>
    <property type="match status" value="1"/>
</dbReference>
<comment type="subcellular location">
    <subcellularLocation>
        <location evidence="7">Cell membrane</location>
        <topology evidence="7">Multi-pass membrane protein</topology>
    </subcellularLocation>
    <subcellularLocation>
        <location evidence="1">Membrane</location>
        <topology evidence="1">Multi-pass membrane protein</topology>
    </subcellularLocation>
</comment>
<dbReference type="NCBIfam" id="NF003833">
    <property type="entry name" value="PRK05419.1-5"/>
    <property type="match status" value="1"/>
</dbReference>
<evidence type="ECO:0000256" key="7">
    <source>
        <dbReference type="HAMAP-Rule" id="MF_01207"/>
    </source>
</evidence>
<dbReference type="STRING" id="1086013.SAMN05421774_1071"/>
<keyword evidence="6 7" id="KW-0472">Membrane</keyword>
<dbReference type="GO" id="GO:0046872">
    <property type="term" value="F:metal ion binding"/>
    <property type="evidence" value="ECO:0007669"/>
    <property type="project" value="UniProtKB-KW"/>
</dbReference>
<dbReference type="InterPro" id="IPR013130">
    <property type="entry name" value="Fe3_Rdtase_TM_dom"/>
</dbReference>
<comment type="cofactor">
    <cofactor evidence="7">
        <name>heme b</name>
        <dbReference type="ChEBI" id="CHEBI:60344"/>
    </cofactor>
    <text evidence="7">Binds 1 heme b (iron(II)-protoporphyrin IX) group per subunit.</text>
</comment>
<keyword evidence="7" id="KW-0349">Heme</keyword>
<comment type="subunit">
    <text evidence="7">Heterodimer of a catalytic subunit (MsrP) and a heme-binding subunit (MsrQ).</text>
</comment>
<dbReference type="AlphaFoldDB" id="A0A1N7Q2N7"/>
<sequence length="209" mass="22924">MPPVALMPIASRANRGLRRVPTAAVWLGGLIPALWLVWLLANGGLGPDPVRPLEHELGIWSLRFLIAALCVSPLLRATGVNLIRFRRAIGVLGFGYAALHLMVWLVLDIQLRWDEIARDLVKRPYITIGMLAFVLLVPLAATSTNGAIRRMGGAAWRQLHLLAWPATIAGALHYLMVVKAWPPEPIVYLGIVLGLVVLRLGRIRRSAPA</sequence>
<dbReference type="Pfam" id="PF01794">
    <property type="entry name" value="Ferric_reduct"/>
    <property type="match status" value="1"/>
</dbReference>
<feature type="transmembrane region" description="Helical" evidence="7">
    <location>
        <begin position="127"/>
        <end position="147"/>
    </location>
</feature>
<keyword evidence="10" id="KW-1185">Reference proteome</keyword>
<evidence type="ECO:0000256" key="6">
    <source>
        <dbReference type="ARBA" id="ARBA00023136"/>
    </source>
</evidence>
<feature type="transmembrane region" description="Helical" evidence="7">
    <location>
        <begin position="88"/>
        <end position="107"/>
    </location>
</feature>
<proteinExistence type="inferred from homology"/>
<organism evidence="9 10">
    <name type="scientific">Gemmobacter megaterium</name>
    <dbReference type="NCBI Taxonomy" id="1086013"/>
    <lineage>
        <taxon>Bacteria</taxon>
        <taxon>Pseudomonadati</taxon>
        <taxon>Pseudomonadota</taxon>
        <taxon>Alphaproteobacteria</taxon>
        <taxon>Rhodobacterales</taxon>
        <taxon>Paracoccaceae</taxon>
        <taxon>Gemmobacter</taxon>
    </lineage>
</organism>
<keyword evidence="7" id="KW-1003">Cell membrane</keyword>
<keyword evidence="4 7" id="KW-1133">Transmembrane helix</keyword>
<comment type="similarity">
    <text evidence="7">Belongs to the MsrQ family.</text>
</comment>
<accession>A0A1N7Q2N7</accession>
<dbReference type="InterPro" id="IPR022837">
    <property type="entry name" value="MsrQ-like"/>
</dbReference>
<dbReference type="GO" id="GO:0009055">
    <property type="term" value="F:electron transfer activity"/>
    <property type="evidence" value="ECO:0007669"/>
    <property type="project" value="UniProtKB-UniRule"/>
</dbReference>
<feature type="transmembrane region" description="Helical" evidence="7">
    <location>
        <begin position="57"/>
        <end position="76"/>
    </location>
</feature>
<dbReference type="EMBL" id="FTOT01000007">
    <property type="protein sequence ID" value="SIT16939.1"/>
    <property type="molecule type" value="Genomic_DNA"/>
</dbReference>
<evidence type="ECO:0000313" key="9">
    <source>
        <dbReference type="EMBL" id="SIT16939.1"/>
    </source>
</evidence>
<keyword evidence="7" id="KW-0479">Metal-binding</keyword>
<dbReference type="GO" id="GO:0030091">
    <property type="term" value="P:protein repair"/>
    <property type="evidence" value="ECO:0007669"/>
    <property type="project" value="UniProtKB-UniRule"/>
</dbReference>
<evidence type="ECO:0000256" key="2">
    <source>
        <dbReference type="ARBA" id="ARBA00022448"/>
    </source>
</evidence>
<dbReference type="GO" id="GO:0005886">
    <property type="term" value="C:plasma membrane"/>
    <property type="evidence" value="ECO:0007669"/>
    <property type="project" value="UniProtKB-SubCell"/>
</dbReference>
<keyword evidence="2 7" id="KW-0813">Transport</keyword>
<dbReference type="GO" id="GO:0010181">
    <property type="term" value="F:FMN binding"/>
    <property type="evidence" value="ECO:0007669"/>
    <property type="project" value="UniProtKB-UniRule"/>
</dbReference>
<dbReference type="PANTHER" id="PTHR36964">
    <property type="entry name" value="PROTEIN-METHIONINE-SULFOXIDE REDUCTASE HEME-BINDING SUBUNIT MSRQ"/>
    <property type="match status" value="1"/>
</dbReference>
<name>A0A1N7Q2N7_9RHOB</name>
<reference evidence="9 10" key="1">
    <citation type="submission" date="2017-01" db="EMBL/GenBank/DDBJ databases">
        <authorList>
            <person name="Mah S.A."/>
            <person name="Swanson W.J."/>
            <person name="Moy G.W."/>
            <person name="Vacquier V.D."/>
        </authorList>
    </citation>
    <scope>NUCLEOTIDE SEQUENCE [LARGE SCALE GENOMIC DNA]</scope>
    <source>
        <strain evidence="9 10">DSM 26375</strain>
    </source>
</reference>
<evidence type="ECO:0000259" key="8">
    <source>
        <dbReference type="Pfam" id="PF01794"/>
    </source>
</evidence>
<keyword evidence="7" id="KW-0285">Flavoprotein</keyword>
<dbReference type="GO" id="GO:0020037">
    <property type="term" value="F:heme binding"/>
    <property type="evidence" value="ECO:0007669"/>
    <property type="project" value="UniProtKB-UniRule"/>
</dbReference>
<comment type="cofactor">
    <cofactor evidence="7">
        <name>FMN</name>
        <dbReference type="ChEBI" id="CHEBI:58210"/>
    </cofactor>
    <text evidence="7">Binds 1 FMN per subunit.</text>
</comment>
<feature type="transmembrane region" description="Helical" evidence="7">
    <location>
        <begin position="20"/>
        <end position="41"/>
    </location>
</feature>
<keyword evidence="7" id="KW-0288">FMN</keyword>
<evidence type="ECO:0000313" key="10">
    <source>
        <dbReference type="Proteomes" id="UP000186141"/>
    </source>
</evidence>
<dbReference type="GO" id="GO:0016679">
    <property type="term" value="F:oxidoreductase activity, acting on diphenols and related substances as donors"/>
    <property type="evidence" value="ECO:0007669"/>
    <property type="project" value="TreeGrafter"/>
</dbReference>
<feature type="domain" description="Ferric oxidoreductase" evidence="8">
    <location>
        <begin position="57"/>
        <end position="170"/>
    </location>
</feature>
<dbReference type="Proteomes" id="UP000186141">
    <property type="component" value="Unassembled WGS sequence"/>
</dbReference>
<keyword evidence="3 7" id="KW-0812">Transmembrane</keyword>
<evidence type="ECO:0000256" key="3">
    <source>
        <dbReference type="ARBA" id="ARBA00022692"/>
    </source>
</evidence>
<feature type="transmembrane region" description="Helical" evidence="7">
    <location>
        <begin position="185"/>
        <end position="201"/>
    </location>
</feature>
<comment type="function">
    <text evidence="7">Part of the MsrPQ system that repairs oxidized periplasmic proteins containing methionine sulfoxide residues (Met-O), using respiratory chain electrons. Thus protects these proteins from oxidative-stress damage caused by reactive species of oxygen and chlorine generated by the host defense mechanisms. MsrPQ is essential for the maintenance of envelope integrity under bleach stress, rescuing a wide series of structurally unrelated periplasmic proteins from methionine oxidation. MsrQ provides electrons for reduction to the reductase catalytic subunit MsrP, using the quinone pool of the respiratory chain.</text>
</comment>
<evidence type="ECO:0000256" key="5">
    <source>
        <dbReference type="ARBA" id="ARBA00023004"/>
    </source>
</evidence>
<evidence type="ECO:0000256" key="1">
    <source>
        <dbReference type="ARBA" id="ARBA00004141"/>
    </source>
</evidence>
<feature type="transmembrane region" description="Helical" evidence="7">
    <location>
        <begin position="159"/>
        <end position="179"/>
    </location>
</feature>
<keyword evidence="7" id="KW-0249">Electron transport</keyword>
<dbReference type="RefSeq" id="WP_229740537.1">
    <property type="nucleotide sequence ID" value="NZ_BMEH01000007.1"/>
</dbReference>
<keyword evidence="5 7" id="KW-0408">Iron</keyword>
<dbReference type="HAMAP" id="MF_01207">
    <property type="entry name" value="MsrQ"/>
    <property type="match status" value="1"/>
</dbReference>
<gene>
    <name evidence="7" type="primary">msrQ</name>
    <name evidence="9" type="ORF">SAMN05421774_1071</name>
</gene>